<accession>A0A2S8GAC0</accession>
<evidence type="ECO:0000313" key="1">
    <source>
        <dbReference type="EMBL" id="PQO41034.1"/>
    </source>
</evidence>
<protein>
    <submittedName>
        <fullName evidence="1">Uncharacterized protein</fullName>
    </submittedName>
</protein>
<proteinExistence type="predicted"/>
<dbReference type="RefSeq" id="WP_105351666.1">
    <property type="nucleotide sequence ID" value="NZ_PUIB01000006.1"/>
</dbReference>
<dbReference type="AlphaFoldDB" id="A0A2S8GAC0"/>
<comment type="caution">
    <text evidence="1">The sequence shown here is derived from an EMBL/GenBank/DDBJ whole genome shotgun (WGS) entry which is preliminary data.</text>
</comment>
<dbReference type="Proteomes" id="UP000239388">
    <property type="component" value="Unassembled WGS sequence"/>
</dbReference>
<sequence>MSEGSIRTNLRQKIVCPHCWYEFSPDETLWVAEHPDLEDDVQLVDQPQRFLPNRFDPVGRAIDAGNVSCEELACPQCHLIVPRALFEIVPFFASIVGTVSCGKTYFLTAMTWKLRRLLPQRFELLFADTDLNSNKKLKEYERLLFYNPESDLPIKLRKTEINPMGAPDLYNQVKIDNRPVTFPRPFFFVIRPQDSHPNSHSIARHARAICLYDNAGEHFEPGADTQRTPVTRHLARSRVVFMLFDPTQDPNMRAACRPDATDPQIVHGPVTLRQDLVLHEVVDRIRRDTGLGLSERHNRPLIVVLTKFDAWCHLLKVKELREPYKQSKSGLFVLDLAYIEKVSEAIKKLLWKYCPDFVASAQGFAENVTYIPVSATGCAPGYDPLTEEVLGMRPSDINPMWVEVPLLYTLARFEGNLIGYARSGN</sequence>
<dbReference type="EMBL" id="PUIB01000006">
    <property type="protein sequence ID" value="PQO41034.1"/>
    <property type="molecule type" value="Genomic_DNA"/>
</dbReference>
<evidence type="ECO:0000313" key="2">
    <source>
        <dbReference type="Proteomes" id="UP000239388"/>
    </source>
</evidence>
<reference evidence="1 2" key="1">
    <citation type="submission" date="2018-02" db="EMBL/GenBank/DDBJ databases">
        <title>Comparative genomes isolates from brazilian mangrove.</title>
        <authorList>
            <person name="Araujo J.E."/>
            <person name="Taketani R.G."/>
            <person name="Silva M.C.P."/>
            <person name="Loureco M.V."/>
            <person name="Andreote F.D."/>
        </authorList>
    </citation>
    <scope>NUCLEOTIDE SEQUENCE [LARGE SCALE GENOMIC DNA]</scope>
    <source>
        <strain evidence="1 2">NAP PRIS-MGV</strain>
    </source>
</reference>
<dbReference type="OrthoDB" id="240746at2"/>
<organism evidence="1 2">
    <name type="scientific">Blastopirellula marina</name>
    <dbReference type="NCBI Taxonomy" id="124"/>
    <lineage>
        <taxon>Bacteria</taxon>
        <taxon>Pseudomonadati</taxon>
        <taxon>Planctomycetota</taxon>
        <taxon>Planctomycetia</taxon>
        <taxon>Pirellulales</taxon>
        <taxon>Pirellulaceae</taxon>
        <taxon>Blastopirellula</taxon>
    </lineage>
</organism>
<name>A0A2S8GAC0_9BACT</name>
<gene>
    <name evidence="1" type="ORF">C5Y98_03465</name>
</gene>